<protein>
    <recommendedName>
        <fullName evidence="6">Gustatory receptor</fullName>
    </recommendedName>
</protein>
<evidence type="ECO:0000313" key="7">
    <source>
        <dbReference type="EMBL" id="RZF34246.1"/>
    </source>
</evidence>
<keyword evidence="2 6" id="KW-1003">Cell membrane</keyword>
<comment type="function">
    <text evidence="6">Gustatory receptor which mediates acceptance or avoidance behavior, depending on its substrates.</text>
</comment>
<keyword evidence="6" id="KW-0675">Receptor</keyword>
<feature type="transmembrane region" description="Helical" evidence="6">
    <location>
        <begin position="264"/>
        <end position="286"/>
    </location>
</feature>
<keyword evidence="8" id="KW-1185">Reference proteome</keyword>
<dbReference type="InterPro" id="IPR013604">
    <property type="entry name" value="7TM_chemorcpt"/>
</dbReference>
<keyword evidence="5 6" id="KW-0472">Membrane</keyword>
<organism evidence="7 8">
    <name type="scientific">Laodelphax striatellus</name>
    <name type="common">Small brown planthopper</name>
    <name type="synonym">Delphax striatella</name>
    <dbReference type="NCBI Taxonomy" id="195883"/>
    <lineage>
        <taxon>Eukaryota</taxon>
        <taxon>Metazoa</taxon>
        <taxon>Ecdysozoa</taxon>
        <taxon>Arthropoda</taxon>
        <taxon>Hexapoda</taxon>
        <taxon>Insecta</taxon>
        <taxon>Pterygota</taxon>
        <taxon>Neoptera</taxon>
        <taxon>Paraneoptera</taxon>
        <taxon>Hemiptera</taxon>
        <taxon>Auchenorrhyncha</taxon>
        <taxon>Fulgoroidea</taxon>
        <taxon>Delphacidae</taxon>
        <taxon>Criomorphinae</taxon>
        <taxon>Laodelphax</taxon>
    </lineage>
</organism>
<dbReference type="GO" id="GO:0050909">
    <property type="term" value="P:sensory perception of taste"/>
    <property type="evidence" value="ECO:0007669"/>
    <property type="project" value="InterPro"/>
</dbReference>
<evidence type="ECO:0000256" key="5">
    <source>
        <dbReference type="ARBA" id="ARBA00023136"/>
    </source>
</evidence>
<feature type="transmembrane region" description="Helical" evidence="6">
    <location>
        <begin position="375"/>
        <end position="395"/>
    </location>
</feature>
<feature type="transmembrane region" description="Helical" evidence="6">
    <location>
        <begin position="54"/>
        <end position="73"/>
    </location>
</feature>
<evidence type="ECO:0000256" key="4">
    <source>
        <dbReference type="ARBA" id="ARBA00022989"/>
    </source>
</evidence>
<sequence>MFKFIISFFTADQQGITHSLSPLVYFSILFGTTCLRVEDNGRTLCYRFFDLPRLLNSFWTVYYIYSCFAICVATDLPTTYYLRGLCFSGTTIEALHIIVPFFNGISLAKEINEISKFDSHIKSLHNVKPFYHTRSGLLGALLQCSIVFAVYSAILYDYVRMKRRLIFMVSLFFINMHNLDVSTWFLVVSYELYRRFQWLKIEITETVCRLESGLCRQERDRETCNNCFESQSKRFIESELSEDEILLEKLRLCYSKLLSISDDIVFTFGFGMLITIYQMFVTTVFNDFYTYMYMVRELNAGFILTVGHKLVILWISIHFSEKLMDESSAILGNFEMVRMSRLSKFSRLQVEILQAQINAKPLVIHVCNMFVLNRFFYAAMLSTMLTWLIVMMQMISTISTVGADKGAMATQF</sequence>
<comment type="caution">
    <text evidence="7">The sequence shown here is derived from an EMBL/GenBank/DDBJ whole genome shotgun (WGS) entry which is preliminary data.</text>
</comment>
<evidence type="ECO:0000256" key="1">
    <source>
        <dbReference type="ARBA" id="ARBA00004651"/>
    </source>
</evidence>
<evidence type="ECO:0000256" key="2">
    <source>
        <dbReference type="ARBA" id="ARBA00022475"/>
    </source>
</evidence>
<dbReference type="Pfam" id="PF08395">
    <property type="entry name" value="7tm_7"/>
    <property type="match status" value="1"/>
</dbReference>
<feature type="transmembrane region" description="Helical" evidence="6">
    <location>
        <begin position="165"/>
        <end position="187"/>
    </location>
</feature>
<evidence type="ECO:0000256" key="3">
    <source>
        <dbReference type="ARBA" id="ARBA00022692"/>
    </source>
</evidence>
<dbReference type="OrthoDB" id="6625921at2759"/>
<comment type="similarity">
    <text evidence="6">Belongs to the insect chemoreceptor superfamily. Gustatory receptor (GR) family.</text>
</comment>
<dbReference type="Proteomes" id="UP000291343">
    <property type="component" value="Unassembled WGS sequence"/>
</dbReference>
<comment type="subcellular location">
    <subcellularLocation>
        <location evidence="1 6">Cell membrane</location>
        <topology evidence="1 6">Multi-pass membrane protein</topology>
    </subcellularLocation>
</comment>
<dbReference type="InParanoid" id="A0A482WLY5"/>
<reference evidence="7 8" key="1">
    <citation type="journal article" date="2017" name="Gigascience">
        <title>Genome sequence of the small brown planthopper, Laodelphax striatellus.</title>
        <authorList>
            <person name="Zhu J."/>
            <person name="Jiang F."/>
            <person name="Wang X."/>
            <person name="Yang P."/>
            <person name="Bao Y."/>
            <person name="Zhao W."/>
            <person name="Wang W."/>
            <person name="Lu H."/>
            <person name="Wang Q."/>
            <person name="Cui N."/>
            <person name="Li J."/>
            <person name="Chen X."/>
            <person name="Luo L."/>
            <person name="Yu J."/>
            <person name="Kang L."/>
            <person name="Cui F."/>
        </authorList>
    </citation>
    <scope>NUCLEOTIDE SEQUENCE [LARGE SCALE GENOMIC DNA]</scope>
    <source>
        <strain evidence="7">Lst14</strain>
    </source>
</reference>
<keyword evidence="6" id="KW-0807">Transducer</keyword>
<dbReference type="AlphaFoldDB" id="A0A482WLY5"/>
<feature type="transmembrane region" description="Helical" evidence="6">
    <location>
        <begin position="137"/>
        <end position="158"/>
    </location>
</feature>
<evidence type="ECO:0000256" key="6">
    <source>
        <dbReference type="RuleBase" id="RU363108"/>
    </source>
</evidence>
<comment type="caution">
    <text evidence="6">Lacks conserved residue(s) required for the propagation of feature annotation.</text>
</comment>
<dbReference type="EMBL" id="QKKF02032231">
    <property type="protein sequence ID" value="RZF34246.1"/>
    <property type="molecule type" value="Genomic_DNA"/>
</dbReference>
<dbReference type="GO" id="GO:0007165">
    <property type="term" value="P:signal transduction"/>
    <property type="evidence" value="ECO:0007669"/>
    <property type="project" value="UniProtKB-KW"/>
</dbReference>
<evidence type="ECO:0000313" key="8">
    <source>
        <dbReference type="Proteomes" id="UP000291343"/>
    </source>
</evidence>
<gene>
    <name evidence="7" type="ORF">LSTR_LSTR009371</name>
</gene>
<proteinExistence type="inferred from homology"/>
<keyword evidence="4 6" id="KW-1133">Transmembrane helix</keyword>
<dbReference type="GO" id="GO:0005886">
    <property type="term" value="C:plasma membrane"/>
    <property type="evidence" value="ECO:0007669"/>
    <property type="project" value="UniProtKB-SubCell"/>
</dbReference>
<name>A0A482WLY5_LAOST</name>
<accession>A0A482WLY5</accession>
<keyword evidence="3 6" id="KW-0812">Transmembrane</keyword>